<evidence type="ECO:0000313" key="3">
    <source>
        <dbReference type="Proteomes" id="UP000187209"/>
    </source>
</evidence>
<dbReference type="SUPFAM" id="SSF54928">
    <property type="entry name" value="RNA-binding domain, RBD"/>
    <property type="match status" value="2"/>
</dbReference>
<dbReference type="InterPro" id="IPR035979">
    <property type="entry name" value="RBD_domain_sf"/>
</dbReference>
<evidence type="ECO:0000259" key="1">
    <source>
        <dbReference type="Pfam" id="PF00076"/>
    </source>
</evidence>
<dbReference type="GO" id="GO:0003723">
    <property type="term" value="F:RNA binding"/>
    <property type="evidence" value="ECO:0007669"/>
    <property type="project" value="InterPro"/>
</dbReference>
<comment type="caution">
    <text evidence="2">The sequence shown here is derived from an EMBL/GenBank/DDBJ whole genome shotgun (WGS) entry which is preliminary data.</text>
</comment>
<proteinExistence type="predicted"/>
<feature type="domain" description="RRM" evidence="1">
    <location>
        <begin position="50"/>
        <end position="101"/>
    </location>
</feature>
<name>A0A1R2CFU5_9CILI</name>
<dbReference type="EMBL" id="MPUH01000165">
    <property type="protein sequence ID" value="OMJ87891.1"/>
    <property type="molecule type" value="Genomic_DNA"/>
</dbReference>
<gene>
    <name evidence="2" type="ORF">SteCoe_10302</name>
</gene>
<dbReference type="OrthoDB" id="10039782at2759"/>
<dbReference type="Pfam" id="PF00076">
    <property type="entry name" value="RRM_1"/>
    <property type="match status" value="1"/>
</dbReference>
<evidence type="ECO:0000313" key="2">
    <source>
        <dbReference type="EMBL" id="OMJ87891.1"/>
    </source>
</evidence>
<organism evidence="2 3">
    <name type="scientific">Stentor coeruleus</name>
    <dbReference type="NCBI Taxonomy" id="5963"/>
    <lineage>
        <taxon>Eukaryota</taxon>
        <taxon>Sar</taxon>
        <taxon>Alveolata</taxon>
        <taxon>Ciliophora</taxon>
        <taxon>Postciliodesmatophora</taxon>
        <taxon>Heterotrichea</taxon>
        <taxon>Heterotrichida</taxon>
        <taxon>Stentoridae</taxon>
        <taxon>Stentor</taxon>
    </lineage>
</organism>
<keyword evidence="3" id="KW-1185">Reference proteome</keyword>
<reference evidence="2 3" key="1">
    <citation type="submission" date="2016-11" db="EMBL/GenBank/DDBJ databases">
        <title>The macronuclear genome of Stentor coeruleus: a giant cell with tiny introns.</title>
        <authorList>
            <person name="Slabodnick M."/>
            <person name="Ruby J.G."/>
            <person name="Reiff S.B."/>
            <person name="Swart E.C."/>
            <person name="Gosai S."/>
            <person name="Prabakaran S."/>
            <person name="Witkowska E."/>
            <person name="Larue G.E."/>
            <person name="Fisher S."/>
            <person name="Freeman R.M."/>
            <person name="Gunawardena J."/>
            <person name="Chu W."/>
            <person name="Stover N.A."/>
            <person name="Gregory B.D."/>
            <person name="Nowacki M."/>
            <person name="Derisi J."/>
            <person name="Roy S.W."/>
            <person name="Marshall W.F."/>
            <person name="Sood P."/>
        </authorList>
    </citation>
    <scope>NUCLEOTIDE SEQUENCE [LARGE SCALE GENOMIC DNA]</scope>
    <source>
        <strain evidence="2">WM001</strain>
    </source>
</reference>
<dbReference type="Gene3D" id="3.30.70.330">
    <property type="match status" value="1"/>
</dbReference>
<dbReference type="Proteomes" id="UP000187209">
    <property type="component" value="Unassembled WGS sequence"/>
</dbReference>
<accession>A0A1R2CFU5</accession>
<dbReference type="InterPro" id="IPR000504">
    <property type="entry name" value="RRM_dom"/>
</dbReference>
<sequence>MAKRDREESRQILLQGFGSNVKADDIANVFCKFGRIESIRFLGRTNLLQGFGSNVKADDIANVFCKFGRIESIRFLGRRNCSVLFEQSESACKALQLNNTKQPSLFASLLSVTSLDVANKPCKKSHLPPGAFILLDPPRFNNYLIPVLPSFLSS</sequence>
<dbReference type="InterPro" id="IPR012677">
    <property type="entry name" value="Nucleotide-bd_a/b_plait_sf"/>
</dbReference>
<protein>
    <recommendedName>
        <fullName evidence="1">RRM domain-containing protein</fullName>
    </recommendedName>
</protein>
<dbReference type="AlphaFoldDB" id="A0A1R2CFU5"/>